<dbReference type="EMBL" id="JARQDZ010000006">
    <property type="protein sequence ID" value="MDT2983446.1"/>
    <property type="molecule type" value="Genomic_DNA"/>
</dbReference>
<accession>A0A1V3NND7</accession>
<dbReference type="Pfam" id="PF04509">
    <property type="entry name" value="CheC"/>
    <property type="match status" value="1"/>
</dbReference>
<evidence type="ECO:0000259" key="3">
    <source>
        <dbReference type="Pfam" id="PF04509"/>
    </source>
</evidence>
<dbReference type="PANTHER" id="PTHR43693">
    <property type="entry name" value="PROTEIN PHOSPHATASE CHEZ"/>
    <property type="match status" value="1"/>
</dbReference>
<feature type="domain" description="CheC-like protein" evidence="3">
    <location>
        <begin position="11"/>
        <end position="42"/>
    </location>
</feature>
<dbReference type="InterPro" id="IPR050992">
    <property type="entry name" value="CheZ_family_phosphatases"/>
</dbReference>
<reference evidence="6 7" key="1">
    <citation type="submission" date="2018-08" db="EMBL/GenBank/DDBJ databases">
        <title>A genome reference for cultivated species of the human gut microbiota.</title>
        <authorList>
            <person name="Zou Y."/>
            <person name="Xue W."/>
            <person name="Luo G."/>
        </authorList>
    </citation>
    <scope>NUCLEOTIDE SEQUENCE [LARGE SCALE GENOMIC DNA]</scope>
    <source>
        <strain evidence="6 7">AF48-16</strain>
    </source>
</reference>
<reference evidence="4 9" key="3">
    <citation type="submission" date="2023-03" db="EMBL/GenBank/DDBJ databases">
        <authorList>
            <person name="Shen W."/>
            <person name="Cai J."/>
        </authorList>
    </citation>
    <scope>NUCLEOTIDE SEQUENCE [LARGE SCALE GENOMIC DNA]</scope>
    <source>
        <strain evidence="4 9">B516</strain>
    </source>
</reference>
<sequence length="195" mass="21645">MSYTALQIDGLKELINIGGGHAATSLSKLVQQPIDMRVPEVEILAYEDLYQQIMAEDKEVHVVMSQIEGAFRGIFLFVLTDESAAKLRQLMIQESDPSEELKQSVINELTNILTNSFLIAIGQLLETQLSASLPSASYDFFGAAISSIYLAMAQYDEQVMVIRNEFVYAKETLEASLFLIPEIGVLENIFDSLGI</sequence>
<dbReference type="GO" id="GO:0006935">
    <property type="term" value="P:chemotaxis"/>
    <property type="evidence" value="ECO:0007669"/>
    <property type="project" value="UniProtKB-KW"/>
</dbReference>
<dbReference type="Proteomes" id="UP000286288">
    <property type="component" value="Unassembled WGS sequence"/>
</dbReference>
<evidence type="ECO:0000313" key="4">
    <source>
        <dbReference type="EMBL" id="MDT2983446.1"/>
    </source>
</evidence>
<evidence type="ECO:0000313" key="6">
    <source>
        <dbReference type="EMBL" id="RHK07203.1"/>
    </source>
</evidence>
<dbReference type="GO" id="GO:0016787">
    <property type="term" value="F:hydrolase activity"/>
    <property type="evidence" value="ECO:0007669"/>
    <property type="project" value="UniProtKB-KW"/>
</dbReference>
<dbReference type="EMBL" id="QRMZ01000005">
    <property type="protein sequence ID" value="RHK07203.1"/>
    <property type="molecule type" value="Genomic_DNA"/>
</dbReference>
<dbReference type="Proteomes" id="UP000422837">
    <property type="component" value="Chromosome"/>
</dbReference>
<dbReference type="AlphaFoldDB" id="A0A1V3NND7"/>
<name>A0A1V3NND7_ENTCA</name>
<dbReference type="SUPFAM" id="SSF103039">
    <property type="entry name" value="CheC-like"/>
    <property type="match status" value="1"/>
</dbReference>
<evidence type="ECO:0000256" key="2">
    <source>
        <dbReference type="ARBA" id="ARBA00022801"/>
    </source>
</evidence>
<proteinExistence type="predicted"/>
<evidence type="ECO:0000313" key="9">
    <source>
        <dbReference type="Proteomes" id="UP001253851"/>
    </source>
</evidence>
<dbReference type="RefSeq" id="WP_005226634.1">
    <property type="nucleotide sequence ID" value="NZ_BJMG01000002.1"/>
</dbReference>
<keyword evidence="1" id="KW-0145">Chemotaxis</keyword>
<dbReference type="EMBL" id="CP046123">
    <property type="protein sequence ID" value="QGN28100.1"/>
    <property type="molecule type" value="Genomic_DNA"/>
</dbReference>
<dbReference type="GeneID" id="91573762"/>
<evidence type="ECO:0000313" key="8">
    <source>
        <dbReference type="Proteomes" id="UP000422837"/>
    </source>
</evidence>
<evidence type="ECO:0000313" key="5">
    <source>
        <dbReference type="EMBL" id="QGN28100.1"/>
    </source>
</evidence>
<dbReference type="InterPro" id="IPR028976">
    <property type="entry name" value="CheC-like_sf"/>
</dbReference>
<dbReference type="Proteomes" id="UP001253851">
    <property type="component" value="Unassembled WGS sequence"/>
</dbReference>
<protein>
    <submittedName>
        <fullName evidence="6">Chemotaxis protein CheC</fullName>
    </submittedName>
</protein>
<keyword evidence="2" id="KW-0378">Hydrolase</keyword>
<evidence type="ECO:0000256" key="1">
    <source>
        <dbReference type="ARBA" id="ARBA00022500"/>
    </source>
</evidence>
<gene>
    <name evidence="6" type="ORF">DW084_04835</name>
    <name evidence="5" type="ORF">GFU50_00615</name>
    <name evidence="4" type="ORF">P7I34_12270</name>
</gene>
<dbReference type="InterPro" id="IPR007597">
    <property type="entry name" value="CheC"/>
</dbReference>
<dbReference type="Gene3D" id="3.40.1550.10">
    <property type="entry name" value="CheC-like"/>
    <property type="match status" value="1"/>
</dbReference>
<dbReference type="CDD" id="cd17909">
    <property type="entry name" value="CheC_ClassI"/>
    <property type="match status" value="1"/>
</dbReference>
<organism evidence="6 7">
    <name type="scientific">Enterococcus casseliflavus</name>
    <name type="common">Enterococcus flavescens</name>
    <dbReference type="NCBI Taxonomy" id="37734"/>
    <lineage>
        <taxon>Bacteria</taxon>
        <taxon>Bacillati</taxon>
        <taxon>Bacillota</taxon>
        <taxon>Bacilli</taxon>
        <taxon>Lactobacillales</taxon>
        <taxon>Enterococcaceae</taxon>
        <taxon>Enterococcus</taxon>
    </lineage>
</organism>
<evidence type="ECO:0000313" key="7">
    <source>
        <dbReference type="Proteomes" id="UP000286288"/>
    </source>
</evidence>
<reference evidence="5 8" key="2">
    <citation type="submission" date="2019-11" db="EMBL/GenBank/DDBJ databases">
        <title>Detection and genome characteristic of a blood enterococcus casselifavus isolate from Zhengzhou,china.</title>
        <authorList>
            <person name="Wen P."/>
        </authorList>
    </citation>
    <scope>NUCLEOTIDE SEQUENCE [LARGE SCALE GENOMIC DNA]</scope>
    <source>
        <strain evidence="5 8">EC291</strain>
    </source>
</reference>
<dbReference type="PANTHER" id="PTHR43693:SF1">
    <property type="entry name" value="PROTEIN PHOSPHATASE CHEZ"/>
    <property type="match status" value="1"/>
</dbReference>